<sequence>MTRGVFPRAQTAADRDHGRMSTLVRPRQGAVLAGVCAAIANRFGWNVTLVRILTVLAVIFAGLSLWIYLLLWLIIPKQA</sequence>
<evidence type="ECO:0000256" key="5">
    <source>
        <dbReference type="ARBA" id="ARBA00023136"/>
    </source>
</evidence>
<proteinExistence type="predicted"/>
<evidence type="ECO:0000313" key="9">
    <source>
        <dbReference type="EMBL" id="GAA1930130.1"/>
    </source>
</evidence>
<evidence type="ECO:0000259" key="8">
    <source>
        <dbReference type="Pfam" id="PF04024"/>
    </source>
</evidence>
<keyword evidence="5 7" id="KW-0472">Membrane</keyword>
<feature type="domain" description="Phage shock protein PspC N-terminal" evidence="8">
    <location>
        <begin position="22"/>
        <end position="77"/>
    </location>
</feature>
<dbReference type="EMBL" id="BAAAOF010000004">
    <property type="protein sequence ID" value="GAA1930130.1"/>
    <property type="molecule type" value="Genomic_DNA"/>
</dbReference>
<organism evidence="9 10">
    <name type="scientific">Microbacterium aoyamense</name>
    <dbReference type="NCBI Taxonomy" id="344166"/>
    <lineage>
        <taxon>Bacteria</taxon>
        <taxon>Bacillati</taxon>
        <taxon>Actinomycetota</taxon>
        <taxon>Actinomycetes</taxon>
        <taxon>Micrococcales</taxon>
        <taxon>Microbacteriaceae</taxon>
        <taxon>Microbacterium</taxon>
    </lineage>
</organism>
<feature type="transmembrane region" description="Helical" evidence="7">
    <location>
        <begin position="51"/>
        <end position="75"/>
    </location>
</feature>
<dbReference type="PANTHER" id="PTHR33885:SF3">
    <property type="entry name" value="PHAGE SHOCK PROTEIN C"/>
    <property type="match status" value="1"/>
</dbReference>
<dbReference type="InterPro" id="IPR007168">
    <property type="entry name" value="Phageshock_PspC_N"/>
</dbReference>
<evidence type="ECO:0000256" key="6">
    <source>
        <dbReference type="SAM" id="MobiDB-lite"/>
    </source>
</evidence>
<accession>A0ABN2PV32</accession>
<evidence type="ECO:0000256" key="2">
    <source>
        <dbReference type="ARBA" id="ARBA00022475"/>
    </source>
</evidence>
<evidence type="ECO:0000256" key="3">
    <source>
        <dbReference type="ARBA" id="ARBA00022692"/>
    </source>
</evidence>
<keyword evidence="4 7" id="KW-1133">Transmembrane helix</keyword>
<evidence type="ECO:0000313" key="10">
    <source>
        <dbReference type="Proteomes" id="UP001501343"/>
    </source>
</evidence>
<dbReference type="Pfam" id="PF04024">
    <property type="entry name" value="PspC"/>
    <property type="match status" value="1"/>
</dbReference>
<protein>
    <recommendedName>
        <fullName evidence="8">Phage shock protein PspC N-terminal domain-containing protein</fullName>
    </recommendedName>
</protein>
<keyword evidence="10" id="KW-1185">Reference proteome</keyword>
<keyword evidence="3 7" id="KW-0812">Transmembrane</keyword>
<evidence type="ECO:0000256" key="1">
    <source>
        <dbReference type="ARBA" id="ARBA00004162"/>
    </source>
</evidence>
<gene>
    <name evidence="9" type="ORF">GCM10009775_22740</name>
</gene>
<evidence type="ECO:0000256" key="7">
    <source>
        <dbReference type="SAM" id="Phobius"/>
    </source>
</evidence>
<feature type="region of interest" description="Disordered" evidence="6">
    <location>
        <begin position="1"/>
        <end position="21"/>
    </location>
</feature>
<name>A0ABN2PV32_9MICO</name>
<comment type="caution">
    <text evidence="9">The sequence shown here is derived from an EMBL/GenBank/DDBJ whole genome shotgun (WGS) entry which is preliminary data.</text>
</comment>
<evidence type="ECO:0000256" key="4">
    <source>
        <dbReference type="ARBA" id="ARBA00022989"/>
    </source>
</evidence>
<dbReference type="Proteomes" id="UP001501343">
    <property type="component" value="Unassembled WGS sequence"/>
</dbReference>
<reference evidence="9 10" key="1">
    <citation type="journal article" date="2019" name="Int. J. Syst. Evol. Microbiol.">
        <title>The Global Catalogue of Microorganisms (GCM) 10K type strain sequencing project: providing services to taxonomists for standard genome sequencing and annotation.</title>
        <authorList>
            <consortium name="The Broad Institute Genomics Platform"/>
            <consortium name="The Broad Institute Genome Sequencing Center for Infectious Disease"/>
            <person name="Wu L."/>
            <person name="Ma J."/>
        </authorList>
    </citation>
    <scope>NUCLEOTIDE SEQUENCE [LARGE SCALE GENOMIC DNA]</scope>
    <source>
        <strain evidence="9 10">JCM 14900</strain>
    </source>
</reference>
<dbReference type="PANTHER" id="PTHR33885">
    <property type="entry name" value="PHAGE SHOCK PROTEIN C"/>
    <property type="match status" value="1"/>
</dbReference>
<dbReference type="InterPro" id="IPR052027">
    <property type="entry name" value="PspC"/>
</dbReference>
<comment type="subcellular location">
    <subcellularLocation>
        <location evidence="1">Cell membrane</location>
        <topology evidence="1">Single-pass membrane protein</topology>
    </subcellularLocation>
</comment>
<keyword evidence="2" id="KW-1003">Cell membrane</keyword>